<proteinExistence type="predicted"/>
<dbReference type="Proteomes" id="UP000827976">
    <property type="component" value="Chromosome 15"/>
</dbReference>
<organism evidence="1 2">
    <name type="scientific">Dioscorea alata</name>
    <name type="common">Purple yam</name>
    <dbReference type="NCBI Taxonomy" id="55571"/>
    <lineage>
        <taxon>Eukaryota</taxon>
        <taxon>Viridiplantae</taxon>
        <taxon>Streptophyta</taxon>
        <taxon>Embryophyta</taxon>
        <taxon>Tracheophyta</taxon>
        <taxon>Spermatophyta</taxon>
        <taxon>Magnoliopsida</taxon>
        <taxon>Liliopsida</taxon>
        <taxon>Dioscoreales</taxon>
        <taxon>Dioscoreaceae</taxon>
        <taxon>Dioscorea</taxon>
    </lineage>
</organism>
<reference evidence="2" key="1">
    <citation type="journal article" date="2022" name="Nat. Commun.">
        <title>Chromosome evolution and the genetic basis of agronomically important traits in greater yam.</title>
        <authorList>
            <person name="Bredeson J.V."/>
            <person name="Lyons J.B."/>
            <person name="Oniyinde I.O."/>
            <person name="Okereke N.R."/>
            <person name="Kolade O."/>
            <person name="Nnabue I."/>
            <person name="Nwadili C.O."/>
            <person name="Hribova E."/>
            <person name="Parker M."/>
            <person name="Nwogha J."/>
            <person name="Shu S."/>
            <person name="Carlson J."/>
            <person name="Kariba R."/>
            <person name="Muthemba S."/>
            <person name="Knop K."/>
            <person name="Barton G.J."/>
            <person name="Sherwood A.V."/>
            <person name="Lopez-Montes A."/>
            <person name="Asiedu R."/>
            <person name="Jamnadass R."/>
            <person name="Muchugi A."/>
            <person name="Goodstein D."/>
            <person name="Egesi C.N."/>
            <person name="Featherston J."/>
            <person name="Asfaw A."/>
            <person name="Simpson G.G."/>
            <person name="Dolezel J."/>
            <person name="Hendre P.S."/>
            <person name="Van Deynze A."/>
            <person name="Kumar P.L."/>
            <person name="Obidiegwu J.E."/>
            <person name="Bhattacharjee R."/>
            <person name="Rokhsar D.S."/>
        </authorList>
    </citation>
    <scope>NUCLEOTIDE SEQUENCE [LARGE SCALE GENOMIC DNA]</scope>
    <source>
        <strain evidence="2">cv. TDa95/00328</strain>
    </source>
</reference>
<comment type="caution">
    <text evidence="1">The sequence shown here is derived from an EMBL/GenBank/DDBJ whole genome shotgun (WGS) entry which is preliminary data.</text>
</comment>
<dbReference type="EMBL" id="CM037025">
    <property type="protein sequence ID" value="KAH7661592.1"/>
    <property type="molecule type" value="Genomic_DNA"/>
</dbReference>
<accession>A0ACB7UM52</accession>
<name>A0ACB7UM52_DIOAL</name>
<gene>
    <name evidence="1" type="ORF">IHE45_15G074700</name>
</gene>
<evidence type="ECO:0000313" key="1">
    <source>
        <dbReference type="EMBL" id="KAH7661592.1"/>
    </source>
</evidence>
<protein>
    <submittedName>
        <fullName evidence="1">Gamma-tubulin complex component 6 protein</fullName>
    </submittedName>
</protein>
<evidence type="ECO:0000313" key="2">
    <source>
        <dbReference type="Proteomes" id="UP000827976"/>
    </source>
</evidence>
<sequence length="1221" mass="138192">MEVDPNLSLLRRNLKVDDPWIFPKTWESISSESGGGVAPSSKLRQHEDPIYDTPVVSESALVRLAINALLGVKSALVEIDKLSTEFSVSPADRTSHRIPDFWRRWSSTSALAKLLNSFFHSGLVFFLLRRFVDYNSSEGHNATQSIVNQAFSVAVGKVLEGYVCALNTLLASVKLRRSSCGVTAEESSLDGVGSLTSVVHSEVTVLEVFLHTEELRTRIEALGNICFADVVNLSREDLSVDVEIEFIKFPRGADLLSYLYVRLRDADPVHYALLKFLFICSSDPYCGFIKSWIYRASIADPYKEFHVVDSDSDGATSLITKTGPLDDLSLAYVKELDFISVPCFLEDASRPLIRAGQQLQVLVKLLKLCNYGIFGYNNYGRENDPKDLPNLGDVLPCWEGVSSDSAFLPNPMMFCRKDLGDLVEKRNTMYQMMLDKLHHFFTKLDVKYHQLGYTGISCPSMPSSDCKRDGVDISLSLPLDLDLIWTPTIHEQGASEAEAQKDNDDSSTSDDLCYVIDPSQLSDSSSFDSCEEEDAPTVLGISSQPDAYLFSRVSICYDSRNVLQKLCETVRPNSLHTSPHNSSEGPVQVSPLVHPNHDDVEFSKISTVQQFRDSKCSKILKTINEGFQSGKCWPLGGLLENPFYANMKYKSSKQLHFTEFVSQIADENSDTIDSGKSYFHEVFVSESSELDPFRRIKLMNDTFEGQSKGIPEPWACHDLYDLSTNPILRKSSFLHSRWNLRDRSSLSKKVSFFPYLDFSSVSDPCKVYSEHEFQVEVPIPTESGVPSPGTENVFPEQCAPKHMTEKSTIKTVISSNEDFQKEPLQNASSGANWEGTLSYSGENSTVSTRDKCGLFAAFETPLDVVISKCIVQGIMLQYNYVSNFTIKLLEQGFDLHGHLLALRRYHFMELADWADSFILSLRNQKWYGIEPEQKITEIQGQLDLALRRSSCENDQYRERLFLFMKGKNLTARPHSTTGIHWFDFLVLGYRVDWPVSVVITPEALEIYAGIFSYLIQIRLAAFSLADVWCCLKTLMYPTCHNRNLMHGEMKNFNILLKMRQQIDHFVSTLQHYVHSQLSHVSWSHFQDSLKYKVKDLFDLESVHMTYLADALHICFLSDDTQPVAIIIKNILQCALNFRECFFGVGLHVASDVDSSSLLSRINFTQVLAVKATFEKNINDLYLLYLKSPKHGESSICRFWDLLNYNNFYSIIFNKGTQYFSL</sequence>
<keyword evidence="2" id="KW-1185">Reference proteome</keyword>